<gene>
    <name evidence="2" type="ORF">RHIZ70_3711</name>
</gene>
<dbReference type="InterPro" id="IPR011740">
    <property type="entry name" value="DUF2460"/>
</dbReference>
<protein>
    <recommendedName>
        <fullName evidence="1">DUF2460 domain-containing protein</fullName>
    </recommendedName>
</protein>
<dbReference type="Pfam" id="PF09343">
    <property type="entry name" value="DUF2460"/>
    <property type="match status" value="1"/>
</dbReference>
<evidence type="ECO:0000313" key="2">
    <source>
        <dbReference type="EMBL" id="SSC68003.1"/>
    </source>
</evidence>
<dbReference type="Proteomes" id="UP000254764">
    <property type="component" value="Unassembled WGS sequence"/>
</dbReference>
<keyword evidence="3" id="KW-1185">Reference proteome</keyword>
<evidence type="ECO:0000259" key="1">
    <source>
        <dbReference type="Pfam" id="PF09343"/>
    </source>
</evidence>
<reference evidence="3" key="1">
    <citation type="submission" date="2018-07" db="EMBL/GenBank/DDBJ databases">
        <authorList>
            <person name="Peiro R."/>
            <person name="Begona"/>
            <person name="Cbmso G."/>
            <person name="Lopez M."/>
            <person name="Gonzalez S."/>
        </authorList>
    </citation>
    <scope>NUCLEOTIDE SEQUENCE [LARGE SCALE GENOMIC DNA]</scope>
</reference>
<dbReference type="AlphaFoldDB" id="A0A376AKR7"/>
<dbReference type="NCBIfam" id="TIGR02217">
    <property type="entry name" value="chp_TIGR02217"/>
    <property type="match status" value="1"/>
</dbReference>
<proteinExistence type="predicted"/>
<sequence>MSNGFHEVRFPLRLSLSTSGGPKRLTDIVDLTNGREQRNARWRHSRRVYDAGSGLRAVDDLYAVVAFFEARGGQLYGFRFRDPLDAKSCGPGEAVSPFDQAIGTGDGVTATFRLVKSYGDAGGEWRREILKPVAGTVRVAVDGVELPPSGFSSDPVTGIVMLSEEYIPPPGALVQAGFEFDVPVRFDTDRIDVNLEAFRAGRIPAIPLVEVLP</sequence>
<organism evidence="2 3">
    <name type="scientific">Ciceribacter selenitireducens ATCC BAA-1503</name>
    <dbReference type="NCBI Taxonomy" id="1336235"/>
    <lineage>
        <taxon>Bacteria</taxon>
        <taxon>Pseudomonadati</taxon>
        <taxon>Pseudomonadota</taxon>
        <taxon>Alphaproteobacteria</taxon>
        <taxon>Hyphomicrobiales</taxon>
        <taxon>Rhizobiaceae</taxon>
        <taxon>Ciceribacter</taxon>
    </lineage>
</organism>
<dbReference type="EMBL" id="UEYP01000006">
    <property type="protein sequence ID" value="SSC68003.1"/>
    <property type="molecule type" value="Genomic_DNA"/>
</dbReference>
<accession>A0A376AKR7</accession>
<dbReference type="RefSeq" id="WP_115670558.1">
    <property type="nucleotide sequence ID" value="NZ_UEYP01000006.1"/>
</dbReference>
<dbReference type="OrthoDB" id="1685145at2"/>
<name>A0A376AKR7_9HYPH</name>
<feature type="domain" description="DUF2460" evidence="1">
    <location>
        <begin position="6"/>
        <end position="211"/>
    </location>
</feature>
<evidence type="ECO:0000313" key="3">
    <source>
        <dbReference type="Proteomes" id="UP000254764"/>
    </source>
</evidence>
<dbReference type="STRING" id="1336235.GCA_000518785_01450"/>